<proteinExistence type="predicted"/>
<accession>A0AAE0MGP2</accession>
<evidence type="ECO:0000256" key="1">
    <source>
        <dbReference type="PROSITE-ProRule" id="PRU10141"/>
    </source>
</evidence>
<dbReference type="Gene3D" id="1.10.510.10">
    <property type="entry name" value="Transferase(Phosphotransferase) domain 1"/>
    <property type="match status" value="1"/>
</dbReference>
<keyword evidence="3" id="KW-0808">Transferase</keyword>
<dbReference type="PANTHER" id="PTHR44167">
    <property type="entry name" value="OVARIAN-SPECIFIC SERINE/THREONINE-PROTEIN KINASE LOK-RELATED"/>
    <property type="match status" value="1"/>
</dbReference>
<evidence type="ECO:0000259" key="2">
    <source>
        <dbReference type="PROSITE" id="PS50011"/>
    </source>
</evidence>
<dbReference type="Proteomes" id="UP001286456">
    <property type="component" value="Unassembled WGS sequence"/>
</dbReference>
<dbReference type="InterPro" id="IPR017441">
    <property type="entry name" value="Protein_kinase_ATP_BS"/>
</dbReference>
<keyword evidence="3" id="KW-0418">Kinase</keyword>
<feature type="domain" description="Protein kinase" evidence="2">
    <location>
        <begin position="253"/>
        <end position="469"/>
    </location>
</feature>
<dbReference type="GO" id="GO:0005634">
    <property type="term" value="C:nucleus"/>
    <property type="evidence" value="ECO:0007669"/>
    <property type="project" value="TreeGrafter"/>
</dbReference>
<dbReference type="InterPro" id="IPR011009">
    <property type="entry name" value="Kinase-like_dom_sf"/>
</dbReference>
<dbReference type="EMBL" id="JAUEPO010000002">
    <property type="protein sequence ID" value="KAK3331565.1"/>
    <property type="molecule type" value="Genomic_DNA"/>
</dbReference>
<dbReference type="SMART" id="SM00220">
    <property type="entry name" value="S_TKc"/>
    <property type="match status" value="1"/>
</dbReference>
<feature type="binding site" evidence="1">
    <location>
        <position position="281"/>
    </location>
    <ligand>
        <name>ATP</name>
        <dbReference type="ChEBI" id="CHEBI:30616"/>
    </ligand>
</feature>
<reference evidence="3" key="2">
    <citation type="submission" date="2023-06" db="EMBL/GenBank/DDBJ databases">
        <authorList>
            <consortium name="Lawrence Berkeley National Laboratory"/>
            <person name="Haridas S."/>
            <person name="Hensen N."/>
            <person name="Bonometti L."/>
            <person name="Westerberg I."/>
            <person name="Brannstrom I.O."/>
            <person name="Guillou S."/>
            <person name="Cros-Aarteil S."/>
            <person name="Calhoun S."/>
            <person name="Kuo A."/>
            <person name="Mondo S."/>
            <person name="Pangilinan J."/>
            <person name="Riley R."/>
            <person name="Labutti K."/>
            <person name="Andreopoulos B."/>
            <person name="Lipzen A."/>
            <person name="Chen C."/>
            <person name="Yanf M."/>
            <person name="Daum C."/>
            <person name="Ng V."/>
            <person name="Clum A."/>
            <person name="Steindorff A."/>
            <person name="Ohm R."/>
            <person name="Martin F."/>
            <person name="Silar P."/>
            <person name="Natvig D."/>
            <person name="Lalanne C."/>
            <person name="Gautier V."/>
            <person name="Ament-Velasquez S.L."/>
            <person name="Kruys A."/>
            <person name="Hutchinson M.I."/>
            <person name="Powell A.J."/>
            <person name="Barry K."/>
            <person name="Miller A.N."/>
            <person name="Grigoriev I.V."/>
            <person name="Debuchy R."/>
            <person name="Gladieux P."/>
            <person name="Thoren M.H."/>
            <person name="Johannesson H."/>
        </authorList>
    </citation>
    <scope>NUCLEOTIDE SEQUENCE</scope>
    <source>
        <strain evidence="3">SMH4131-1</strain>
    </source>
</reference>
<dbReference type="GO" id="GO:0044773">
    <property type="term" value="P:mitotic DNA damage checkpoint signaling"/>
    <property type="evidence" value="ECO:0007669"/>
    <property type="project" value="TreeGrafter"/>
</dbReference>
<keyword evidence="1" id="KW-0067">ATP-binding</keyword>
<name>A0AAE0MGP2_9PEZI</name>
<keyword evidence="1" id="KW-0547">Nucleotide-binding</keyword>
<dbReference type="CDD" id="cd00180">
    <property type="entry name" value="PKc"/>
    <property type="match status" value="1"/>
</dbReference>
<comment type="caution">
    <text evidence="3">The sequence shown here is derived from an EMBL/GenBank/DDBJ whole genome shotgun (WGS) entry which is preliminary data.</text>
</comment>
<dbReference type="InterPro" id="IPR000719">
    <property type="entry name" value="Prot_kinase_dom"/>
</dbReference>
<dbReference type="PANTHER" id="PTHR44167:SF24">
    <property type="entry name" value="SERINE_THREONINE-PROTEIN KINASE CHK2"/>
    <property type="match status" value="1"/>
</dbReference>
<dbReference type="SUPFAM" id="SSF56112">
    <property type="entry name" value="Protein kinase-like (PK-like)"/>
    <property type="match status" value="1"/>
</dbReference>
<gene>
    <name evidence="3" type="ORF">B0T19DRAFT_438453</name>
</gene>
<reference evidence="3" key="1">
    <citation type="journal article" date="2023" name="Mol. Phylogenet. Evol.">
        <title>Genome-scale phylogeny and comparative genomics of the fungal order Sordariales.</title>
        <authorList>
            <person name="Hensen N."/>
            <person name="Bonometti L."/>
            <person name="Westerberg I."/>
            <person name="Brannstrom I.O."/>
            <person name="Guillou S."/>
            <person name="Cros-Aarteil S."/>
            <person name="Calhoun S."/>
            <person name="Haridas S."/>
            <person name="Kuo A."/>
            <person name="Mondo S."/>
            <person name="Pangilinan J."/>
            <person name="Riley R."/>
            <person name="LaButti K."/>
            <person name="Andreopoulos B."/>
            <person name="Lipzen A."/>
            <person name="Chen C."/>
            <person name="Yan M."/>
            <person name="Daum C."/>
            <person name="Ng V."/>
            <person name="Clum A."/>
            <person name="Steindorff A."/>
            <person name="Ohm R.A."/>
            <person name="Martin F."/>
            <person name="Silar P."/>
            <person name="Natvig D.O."/>
            <person name="Lalanne C."/>
            <person name="Gautier V."/>
            <person name="Ament-Velasquez S.L."/>
            <person name="Kruys A."/>
            <person name="Hutchinson M.I."/>
            <person name="Powell A.J."/>
            <person name="Barry K."/>
            <person name="Miller A.N."/>
            <person name="Grigoriev I.V."/>
            <person name="Debuchy R."/>
            <person name="Gladieux P."/>
            <person name="Hiltunen Thoren M."/>
            <person name="Johannesson H."/>
        </authorList>
    </citation>
    <scope>NUCLEOTIDE SEQUENCE</scope>
    <source>
        <strain evidence="3">SMH4131-1</strain>
    </source>
</reference>
<dbReference type="AlphaFoldDB" id="A0AAE0MGP2"/>
<evidence type="ECO:0000313" key="3">
    <source>
        <dbReference type="EMBL" id="KAK3331565.1"/>
    </source>
</evidence>
<dbReference type="PROSITE" id="PS00107">
    <property type="entry name" value="PROTEIN_KINASE_ATP"/>
    <property type="match status" value="1"/>
</dbReference>
<dbReference type="GO" id="GO:0005524">
    <property type="term" value="F:ATP binding"/>
    <property type="evidence" value="ECO:0007669"/>
    <property type="project" value="UniProtKB-UniRule"/>
</dbReference>
<dbReference type="Pfam" id="PF00069">
    <property type="entry name" value="Pkinase"/>
    <property type="match status" value="1"/>
</dbReference>
<dbReference type="PROSITE" id="PS50011">
    <property type="entry name" value="PROTEIN_KINASE_DOM"/>
    <property type="match status" value="1"/>
</dbReference>
<sequence>MSDRAFASLTPANALARLAFSDVYNLLISRRQNSQANNPQVALDRMLVEPEQVYNDEIVCLRREMDRTKYDTDGEASETLTEPDTDTEEQLRGLGMVWVGCYQLGLQFPPAVSERGWTVGKGPLDNLPVDFLLCTRSFAKLHDIKLRNPHSRFNFFVQNKGLFVMGCSRSPLAQLTVNGDAVTRRPYHLNQHSMKIQFDKLDYCLQWTDYAAESDFKHERGDYVASSLGGPAAVDSDFEMPTPLPNKRTFGRWTLGDALGAGGHGRVFFASDQSANVAAIKVVERTSRNCQSVDEEIETLREVTKLAQKFDDDERILRMAEVIYSNGEKFSSKTVFDNVAIVLTPMTPQTFGDLMGTRSKGGCKGMTIEAATAFRAALLGVKVMHDGRWLHRDLKPTNIGFIGKPPRSVLLDIGTSTHIRAGGSLRSRPGTVGTIGYLAPELELEEYDHSIDIWSMAIILFELTYNYHP</sequence>
<dbReference type="GO" id="GO:0004674">
    <property type="term" value="F:protein serine/threonine kinase activity"/>
    <property type="evidence" value="ECO:0007669"/>
    <property type="project" value="TreeGrafter"/>
</dbReference>
<protein>
    <submittedName>
        <fullName evidence="3">Kinase-like domain-containing protein</fullName>
    </submittedName>
</protein>
<organism evidence="3 4">
    <name type="scientific">Cercophora scortea</name>
    <dbReference type="NCBI Taxonomy" id="314031"/>
    <lineage>
        <taxon>Eukaryota</taxon>
        <taxon>Fungi</taxon>
        <taxon>Dikarya</taxon>
        <taxon>Ascomycota</taxon>
        <taxon>Pezizomycotina</taxon>
        <taxon>Sordariomycetes</taxon>
        <taxon>Sordariomycetidae</taxon>
        <taxon>Sordariales</taxon>
        <taxon>Lasiosphaeriaceae</taxon>
        <taxon>Cercophora</taxon>
    </lineage>
</organism>
<keyword evidence="4" id="KW-1185">Reference proteome</keyword>
<evidence type="ECO:0000313" key="4">
    <source>
        <dbReference type="Proteomes" id="UP001286456"/>
    </source>
</evidence>